<reference evidence="2" key="1">
    <citation type="submission" date="2023-03" db="EMBL/GenBank/DDBJ databases">
        <title>Massive genome expansion in bonnet fungi (Mycena s.s.) driven by repeated elements and novel gene families across ecological guilds.</title>
        <authorList>
            <consortium name="Lawrence Berkeley National Laboratory"/>
            <person name="Harder C.B."/>
            <person name="Miyauchi S."/>
            <person name="Viragh M."/>
            <person name="Kuo A."/>
            <person name="Thoen E."/>
            <person name="Andreopoulos B."/>
            <person name="Lu D."/>
            <person name="Skrede I."/>
            <person name="Drula E."/>
            <person name="Henrissat B."/>
            <person name="Morin E."/>
            <person name="Kohler A."/>
            <person name="Barry K."/>
            <person name="LaButti K."/>
            <person name="Morin E."/>
            <person name="Salamov A."/>
            <person name="Lipzen A."/>
            <person name="Mereny Z."/>
            <person name="Hegedus B."/>
            <person name="Baldrian P."/>
            <person name="Stursova M."/>
            <person name="Weitz H."/>
            <person name="Taylor A."/>
            <person name="Grigoriev I.V."/>
            <person name="Nagy L.G."/>
            <person name="Martin F."/>
            <person name="Kauserud H."/>
        </authorList>
    </citation>
    <scope>NUCLEOTIDE SEQUENCE</scope>
    <source>
        <strain evidence="2">9284</strain>
    </source>
</reference>
<dbReference type="EMBL" id="JARKIF010000001">
    <property type="protein sequence ID" value="KAJ7651380.1"/>
    <property type="molecule type" value="Genomic_DNA"/>
</dbReference>
<sequence length="1112" mass="124664">MCNDGNSAPQSIRYLNAQLAALWANADDCAKQAGKNPNFKSEKWQQGKYTRALAQYQHFGFNKKSAGKISNVKELLFNASFSKPTLEVICNHELVLHITLAEGHVNMEPNANKSGYRFETKHNHALNGIELSYRMKFSRSSIKGMGGKDSKIGNTGSKHLIQLMILDIDSAKLVKYKPSLPANVKDALTLYMPEYLQFLRSAGNHVLFNLPDFDDDMFSPKINYSLISRALEVEEFCCDVVHGTSLGEINRYLYGKWLAGAALGRPKDVLSVCLAEINSSWLPSSSIDSTQFHISFGAPQIKALCSHEVLLYFNIDHIAFFEGSDFSQEPLHVYHGWKVAVIADVVQDKPQDSVTQLRLDLDSLRFSRHFSSMGETTDIVEAYFGRIVKFLTNEYVDVLTTYSLHIVYHLDTTFRAIRGSGDGGDHGHSGSGGDMTTWTDTDGDDDSHEYRHRRQASALLIWNERVEKLTVNGYDQVLAVSELSIKELFRSYYIQATRGKALYECFSHWKSDLFSAEFDKLDIALLSDNRAIVWVGIQEGELAIETQEQHKFWVYELFSKPTAAKKTVKRQFSDVVLAFEVQLKVIEHRELAVASSWHPRFENSPMYQCHHSASGTRVYKHLILDFAHAKYIPQLSVNDGLYGTDYEAAQKLQTVIHYTQDYLEHLAHHGHNIIHSVPVFTAAPNSFALTSVTYQVVTKTKITIDNCRHAVPASQAPVILVLGMCGNRPLPSIRLPWFQGWVIPGHQSLGTICLSRETFLEGRLLQRLARVNAKTTLVPEWAGIVNGQWKYQLTTLEKHAHRKEERTSWKVASKTERSREYVWEAHDEWNHDSKHESFTGDESHGKYTLSCRTKNTLSIPTYYRQGCLEITLHGESTLQISERENVNSWSKTTSAKWSVGIEVHTANGGLRIQVVASTPPNFSNVASEGVCPMEIQEEHMRQFPSEIDLEDTVNDLTSLLQGSWDYSYPGLEAYALANPVFTRSGDLVVELTPYRSAAFSVHSQGSLKHTDSFFKKVKHVLTGSHEDVSETLSIKSRSSTIEVKKPETPTTPAPFFAPEVHFDNSVISKVGTAIKTGTATPVKTDTPPKATAPMTATGNGKASNGNGFHAHA</sequence>
<organism evidence="2 3">
    <name type="scientific">Roridomyces roridus</name>
    <dbReference type="NCBI Taxonomy" id="1738132"/>
    <lineage>
        <taxon>Eukaryota</taxon>
        <taxon>Fungi</taxon>
        <taxon>Dikarya</taxon>
        <taxon>Basidiomycota</taxon>
        <taxon>Agaricomycotina</taxon>
        <taxon>Agaricomycetes</taxon>
        <taxon>Agaricomycetidae</taxon>
        <taxon>Agaricales</taxon>
        <taxon>Marasmiineae</taxon>
        <taxon>Mycenaceae</taxon>
        <taxon>Roridomyces</taxon>
    </lineage>
</organism>
<proteinExistence type="predicted"/>
<dbReference type="AlphaFoldDB" id="A0AAD7CL57"/>
<comment type="caution">
    <text evidence="2">The sequence shown here is derived from an EMBL/GenBank/DDBJ whole genome shotgun (WGS) entry which is preliminary data.</text>
</comment>
<evidence type="ECO:0000313" key="3">
    <source>
        <dbReference type="Proteomes" id="UP001221142"/>
    </source>
</evidence>
<name>A0AAD7CL57_9AGAR</name>
<keyword evidence="3" id="KW-1185">Reference proteome</keyword>
<gene>
    <name evidence="2" type="ORF">FB45DRAFT_820896</name>
</gene>
<evidence type="ECO:0000256" key="1">
    <source>
        <dbReference type="SAM" id="MobiDB-lite"/>
    </source>
</evidence>
<evidence type="ECO:0000313" key="2">
    <source>
        <dbReference type="EMBL" id="KAJ7651380.1"/>
    </source>
</evidence>
<protein>
    <submittedName>
        <fullName evidence="2">Uncharacterized protein</fullName>
    </submittedName>
</protein>
<accession>A0AAD7CL57</accession>
<feature type="compositionally biased region" description="Low complexity" evidence="1">
    <location>
        <begin position="1078"/>
        <end position="1097"/>
    </location>
</feature>
<dbReference type="Proteomes" id="UP001221142">
    <property type="component" value="Unassembled WGS sequence"/>
</dbReference>
<feature type="region of interest" description="Disordered" evidence="1">
    <location>
        <begin position="1078"/>
        <end position="1112"/>
    </location>
</feature>
<feature type="region of interest" description="Disordered" evidence="1">
    <location>
        <begin position="422"/>
        <end position="447"/>
    </location>
</feature>